<dbReference type="Proteomes" id="UP001243286">
    <property type="component" value="Unassembled WGS sequence"/>
</dbReference>
<evidence type="ECO:0000313" key="3">
    <source>
        <dbReference type="Proteomes" id="UP001243286"/>
    </source>
</evidence>
<gene>
    <name evidence="2" type="ORF">QK289_15955</name>
</gene>
<sequence>MQKKYQVFISSTYTDLIEERQQAVQAVLKANHIPAGMELFKAGSLDQLKTIERWIDQSDIYMLILGGRYGTLEPKSKKSYTHLEFEYAVKSNVPIVFCNRFVQ</sequence>
<proteinExistence type="predicted"/>
<feature type="domain" description="DUF4062" evidence="1">
    <location>
        <begin position="6"/>
        <end position="88"/>
    </location>
</feature>
<reference evidence="2 3" key="1">
    <citation type="submission" date="2023-04" db="EMBL/GenBank/DDBJ databases">
        <title>Antarctic isolates genomes.</title>
        <authorList>
            <person name="Dimov S.G."/>
        </authorList>
    </citation>
    <scope>NUCLEOTIDE SEQUENCE [LARGE SCALE GENOMIC DNA]</scope>
    <source>
        <strain evidence="2 3">AL19</strain>
    </source>
</reference>
<keyword evidence="3" id="KW-1185">Reference proteome</keyword>
<comment type="caution">
    <text evidence="2">The sequence shown here is derived from an EMBL/GenBank/DDBJ whole genome shotgun (WGS) entry which is preliminary data.</text>
</comment>
<dbReference type="EMBL" id="JASBQV010000060">
    <property type="protein sequence ID" value="MDI3236507.1"/>
    <property type="molecule type" value="Genomic_DNA"/>
</dbReference>
<dbReference type="InterPro" id="IPR025139">
    <property type="entry name" value="DUF4062"/>
</dbReference>
<protein>
    <submittedName>
        <fullName evidence="2">DUF4062 domain-containing protein</fullName>
    </submittedName>
</protein>
<dbReference type="Pfam" id="PF13271">
    <property type="entry name" value="DUF4062"/>
    <property type="match status" value="1"/>
</dbReference>
<organism evidence="2 3">
    <name type="scientific">Exiguobacterium antarcticum</name>
    <dbReference type="NCBI Taxonomy" id="132920"/>
    <lineage>
        <taxon>Bacteria</taxon>
        <taxon>Bacillati</taxon>
        <taxon>Bacillota</taxon>
        <taxon>Bacilli</taxon>
        <taxon>Bacillales</taxon>
        <taxon>Bacillales Family XII. Incertae Sedis</taxon>
        <taxon>Exiguobacterium</taxon>
    </lineage>
</organism>
<accession>A0ABT6R6F3</accession>
<evidence type="ECO:0000313" key="2">
    <source>
        <dbReference type="EMBL" id="MDI3236507.1"/>
    </source>
</evidence>
<dbReference type="RefSeq" id="WP_282357549.1">
    <property type="nucleotide sequence ID" value="NZ_JASBQV010000060.1"/>
</dbReference>
<name>A0ABT6R6F3_9BACL</name>
<evidence type="ECO:0000259" key="1">
    <source>
        <dbReference type="Pfam" id="PF13271"/>
    </source>
</evidence>